<dbReference type="SUPFAM" id="SSF46785">
    <property type="entry name" value="Winged helix' DNA-binding domain"/>
    <property type="match status" value="1"/>
</dbReference>
<dbReference type="Pfam" id="PF00605">
    <property type="entry name" value="IRF"/>
    <property type="match status" value="1"/>
</dbReference>
<dbReference type="InterPro" id="IPR036390">
    <property type="entry name" value="WH_DNA-bd_sf"/>
</dbReference>
<name>A0A2U4A7K3_TURTR</name>
<accession>A0A2U4A7K3</accession>
<evidence type="ECO:0000313" key="16">
    <source>
        <dbReference type="RefSeq" id="XP_019776971.1"/>
    </source>
</evidence>
<dbReference type="AlphaFoldDB" id="A0A2U4A7K3"/>
<dbReference type="PANTHER" id="PTHR11949">
    <property type="entry name" value="INTERFERON REGULATORY FACTOR"/>
    <property type="match status" value="1"/>
</dbReference>
<evidence type="ECO:0000256" key="6">
    <source>
        <dbReference type="ARBA" id="ARBA00023015"/>
    </source>
</evidence>
<feature type="region of interest" description="Disordered" evidence="13">
    <location>
        <begin position="117"/>
        <end position="147"/>
    </location>
</feature>
<evidence type="ECO:0000256" key="2">
    <source>
        <dbReference type="ARBA" id="ARBA00013898"/>
    </source>
</evidence>
<reference evidence="16" key="1">
    <citation type="submission" date="2025-08" db="UniProtKB">
        <authorList>
            <consortium name="RefSeq"/>
        </authorList>
    </citation>
    <scope>IDENTIFICATION</scope>
    <source>
        <tissue evidence="16">Spleen</tissue>
    </source>
</reference>
<dbReference type="RefSeq" id="XP_019776971.1">
    <property type="nucleotide sequence ID" value="XM_019921412.2"/>
</dbReference>
<dbReference type="OrthoDB" id="6538197at2759"/>
<keyword evidence="7" id="KW-0051">Antiviral defense</keyword>
<dbReference type="GeneID" id="101317539"/>
<evidence type="ECO:0000256" key="5">
    <source>
        <dbReference type="ARBA" id="ARBA00022843"/>
    </source>
</evidence>
<dbReference type="GO" id="GO:0002376">
    <property type="term" value="P:immune system process"/>
    <property type="evidence" value="ECO:0007669"/>
    <property type="project" value="TreeGrafter"/>
</dbReference>
<keyword evidence="6" id="KW-0805">Transcription regulation</keyword>
<proteinExistence type="predicted"/>
<keyword evidence="4" id="KW-1017">Isopeptide bond</keyword>
<dbReference type="InterPro" id="IPR001346">
    <property type="entry name" value="Interferon_reg_fact_DNA-bd_dom"/>
</dbReference>
<dbReference type="GO" id="GO:0051607">
    <property type="term" value="P:defense response to virus"/>
    <property type="evidence" value="ECO:0007669"/>
    <property type="project" value="UniProtKB-KW"/>
</dbReference>
<comment type="subunit">
    <text evidence="12">Monomer. Homodimer. Interacts with EP300. Interacts with MYD88. Interacts with PIAS3. Interacts with SPOP.</text>
</comment>
<dbReference type="InterPro" id="IPR036388">
    <property type="entry name" value="WH-like_DNA-bd_sf"/>
</dbReference>
<dbReference type="GO" id="GO:0000981">
    <property type="term" value="F:DNA-binding transcription factor activity, RNA polymerase II-specific"/>
    <property type="evidence" value="ECO:0007669"/>
    <property type="project" value="TreeGrafter"/>
</dbReference>
<keyword evidence="3" id="KW-0678">Repressor</keyword>
<keyword evidence="10" id="KW-0804">Transcription</keyword>
<dbReference type="PROSITE" id="PS00601">
    <property type="entry name" value="IRF_1"/>
    <property type="match status" value="1"/>
</dbReference>
<feature type="compositionally biased region" description="Basic and acidic residues" evidence="13">
    <location>
        <begin position="125"/>
        <end position="140"/>
    </location>
</feature>
<dbReference type="Gene3D" id="1.10.10.10">
    <property type="entry name" value="Winged helix-like DNA-binding domain superfamily/Winged helix DNA-binding domain"/>
    <property type="match status" value="1"/>
</dbReference>
<evidence type="ECO:0000256" key="8">
    <source>
        <dbReference type="ARBA" id="ARBA00023125"/>
    </source>
</evidence>
<evidence type="ECO:0000259" key="14">
    <source>
        <dbReference type="PROSITE" id="PS51507"/>
    </source>
</evidence>
<keyword evidence="5" id="KW-0832">Ubl conjugation</keyword>
<dbReference type="PRINTS" id="PR00267">
    <property type="entry name" value="INTFRNREGFCT"/>
</dbReference>
<dbReference type="Proteomes" id="UP000245320">
    <property type="component" value="Chromosome 21"/>
</dbReference>
<comment type="subcellular location">
    <subcellularLocation>
        <location evidence="1">Nucleus</location>
    </subcellularLocation>
</comment>
<dbReference type="InterPro" id="IPR019817">
    <property type="entry name" value="Interferon_reg_fac_CS"/>
</dbReference>
<dbReference type="CTD" id="3660"/>
<gene>
    <name evidence="16" type="primary">IRF2</name>
</gene>
<keyword evidence="11" id="KW-0539">Nucleus</keyword>
<evidence type="ECO:0000256" key="12">
    <source>
        <dbReference type="ARBA" id="ARBA00046732"/>
    </source>
</evidence>
<sequence>MPVERMRMRPWLEEQINSNTIPGLKWLNKEKKIFQIPWMHAARHGWDVEKDAPLFRNWAIHTGKHQPGVDKPDPKTWKANFRCAMNSLPDIEEVKDKSIKKGNNAFRVYRMLPLSERPSKKGKKPKTEKEDRVKHIKQEPVESSLGLSNGVSDLSPEYAALTSAIKNEVDSTVNIIDATPSHLRACLSSASMLPLLQTQSFVKKCQSYHVTFAPKPPGQRPTCPQCPGDLAPVHFFYTCFGSRITLNSWTSMCLSSEKERFGLWVLLLWGGRYSSVNPAE</sequence>
<evidence type="ECO:0000256" key="9">
    <source>
        <dbReference type="ARBA" id="ARBA00023159"/>
    </source>
</evidence>
<dbReference type="GO" id="GO:0000978">
    <property type="term" value="F:RNA polymerase II cis-regulatory region sequence-specific DNA binding"/>
    <property type="evidence" value="ECO:0007669"/>
    <property type="project" value="TreeGrafter"/>
</dbReference>
<evidence type="ECO:0000256" key="13">
    <source>
        <dbReference type="SAM" id="MobiDB-lite"/>
    </source>
</evidence>
<keyword evidence="8" id="KW-0238">DNA-binding</keyword>
<dbReference type="PANTHER" id="PTHR11949:SF22">
    <property type="entry name" value="INTERFERON REGULATORY FACTOR 2"/>
    <property type="match status" value="1"/>
</dbReference>
<organism evidence="15 16">
    <name type="scientific">Tursiops truncatus</name>
    <name type="common">Atlantic bottle-nosed dolphin</name>
    <name type="synonym">Delphinus truncatus</name>
    <dbReference type="NCBI Taxonomy" id="9739"/>
    <lineage>
        <taxon>Eukaryota</taxon>
        <taxon>Metazoa</taxon>
        <taxon>Chordata</taxon>
        <taxon>Craniata</taxon>
        <taxon>Vertebrata</taxon>
        <taxon>Euteleostomi</taxon>
        <taxon>Mammalia</taxon>
        <taxon>Eutheria</taxon>
        <taxon>Laurasiatheria</taxon>
        <taxon>Artiodactyla</taxon>
        <taxon>Whippomorpha</taxon>
        <taxon>Cetacea</taxon>
        <taxon>Odontoceti</taxon>
        <taxon>Delphinidae</taxon>
        <taxon>Tursiops</taxon>
    </lineage>
</organism>
<keyword evidence="9" id="KW-0010">Activator</keyword>
<evidence type="ECO:0000256" key="3">
    <source>
        <dbReference type="ARBA" id="ARBA00022491"/>
    </source>
</evidence>
<dbReference type="SMART" id="SM00348">
    <property type="entry name" value="IRF"/>
    <property type="match status" value="1"/>
</dbReference>
<feature type="domain" description="IRF tryptophan pentad repeat" evidence="14">
    <location>
        <begin position="5"/>
        <end position="113"/>
    </location>
</feature>
<dbReference type="GO" id="GO:0005634">
    <property type="term" value="C:nucleus"/>
    <property type="evidence" value="ECO:0007669"/>
    <property type="project" value="UniProtKB-SubCell"/>
</dbReference>
<evidence type="ECO:0000256" key="7">
    <source>
        <dbReference type="ARBA" id="ARBA00023118"/>
    </source>
</evidence>
<keyword evidence="15" id="KW-1185">Reference proteome</keyword>
<dbReference type="PROSITE" id="PS51507">
    <property type="entry name" value="IRF_2"/>
    <property type="match status" value="1"/>
</dbReference>
<evidence type="ECO:0000256" key="11">
    <source>
        <dbReference type="ARBA" id="ARBA00023242"/>
    </source>
</evidence>
<dbReference type="FunFam" id="1.10.10.10:FF:000065">
    <property type="entry name" value="Interferon regulatory factor"/>
    <property type="match status" value="1"/>
</dbReference>
<dbReference type="CDD" id="cd00103">
    <property type="entry name" value="IRF"/>
    <property type="match status" value="1"/>
</dbReference>
<evidence type="ECO:0000256" key="1">
    <source>
        <dbReference type="ARBA" id="ARBA00004123"/>
    </source>
</evidence>
<protein>
    <recommendedName>
        <fullName evidence="2">Interferon regulatory factor 1</fullName>
    </recommendedName>
</protein>
<evidence type="ECO:0000313" key="15">
    <source>
        <dbReference type="Proteomes" id="UP000245320"/>
    </source>
</evidence>
<evidence type="ECO:0000256" key="10">
    <source>
        <dbReference type="ARBA" id="ARBA00023163"/>
    </source>
</evidence>
<evidence type="ECO:0000256" key="4">
    <source>
        <dbReference type="ARBA" id="ARBA00022499"/>
    </source>
</evidence>